<dbReference type="InterPro" id="IPR050970">
    <property type="entry name" value="Cl_channel_volt-gated"/>
</dbReference>
<evidence type="ECO:0000256" key="5">
    <source>
        <dbReference type="ARBA" id="ARBA00022882"/>
    </source>
</evidence>
<dbReference type="Gene3D" id="3.10.580.10">
    <property type="entry name" value="CBS-domain"/>
    <property type="match status" value="2"/>
</dbReference>
<dbReference type="SUPFAM" id="SSF81340">
    <property type="entry name" value="Clc chloride channel"/>
    <property type="match status" value="1"/>
</dbReference>
<feature type="transmembrane region" description="Helical" evidence="14">
    <location>
        <begin position="666"/>
        <end position="685"/>
    </location>
</feature>
<dbReference type="PANTHER" id="PTHR45720:SF9">
    <property type="entry name" value="CHLORIDE CHANNEL 1, SKELETAL MUSCLE ISOFORM X1"/>
    <property type="match status" value="1"/>
</dbReference>
<evidence type="ECO:0000256" key="2">
    <source>
        <dbReference type="ARBA" id="ARBA00022448"/>
    </source>
</evidence>
<dbReference type="CDD" id="cd04591">
    <property type="entry name" value="CBS_pair_voltage-gated_CLC_euk_bac"/>
    <property type="match status" value="1"/>
</dbReference>
<feature type="transmembrane region" description="Helical" evidence="14">
    <location>
        <begin position="338"/>
        <end position="360"/>
    </location>
</feature>
<feature type="transmembrane region" description="Helical" evidence="14">
    <location>
        <begin position="568"/>
        <end position="587"/>
    </location>
</feature>
<evidence type="ECO:0000256" key="14">
    <source>
        <dbReference type="SAM" id="Phobius"/>
    </source>
</evidence>
<dbReference type="GO" id="GO:0005247">
    <property type="term" value="F:voltage-gated chloride channel activity"/>
    <property type="evidence" value="ECO:0007669"/>
    <property type="project" value="TreeGrafter"/>
</dbReference>
<keyword evidence="11" id="KW-0868">Chloride</keyword>
<name>A0A315WD71_GAMAF</name>
<proteinExistence type="predicted"/>
<keyword evidence="4" id="KW-0677">Repeat</keyword>
<feature type="region of interest" description="Disordered" evidence="13">
    <location>
        <begin position="1036"/>
        <end position="1103"/>
    </location>
</feature>
<feature type="transmembrane region" description="Helical" evidence="14">
    <location>
        <begin position="525"/>
        <end position="547"/>
    </location>
</feature>
<sequence length="1343" mass="149026">MELLKGGRENLQGTEREQGNLNTYTSLLLLAVLLARTSGACHFFSSISCTSPAVSTCVLNPSRSLCLSSSSTITNGDRTETTPSTAGIKGPIPLWGFVLWLRIVMCVLNSHWHFFMFKRVISVVGVTVVVVVVVVVLLFVSLVCGVLVFHTHIPPSTLIACMHVSMAADASDRKALRYKQTLLYGEYQENQGGSGRREATRLLTERQIKKHGNHHHHHGHERTQHGHGRHSHGYQHGNHSRQKTRFQPNVESEATDEQMADNEFTSMRKMRSFSKCRDCIAQVQRFLVTRLGEDWIFLVLLGITMALVSWTMDYASAKSLQAYKWIYKELKGNIPLQYLAWVSYPLIFILFSSLFCHLVSPQAIGSGIPELKTILRGVVLKEYLTLKAFIAKVIGLTAALGSGMPVGKEGPFVHIASICAAVLSRFMSFFSGVYQNPYCYTDILTVGCAVGVGCCFGTPLGGVLFSIEVTSTYFAVRNYWRGYFAATFSAFIFRVLSVFNKDAVTITALFRTNFRMDFPFDLQELPAFAIIGIACGFFGAFFVYLNRQVVLFMRRPNAMTRFLIKHRLIFPATVTLVIATLTFPPGFGQFMAGELMPRECINSLFDNFTWTKISGSPSPAGLGRSAAWLHPDVSVFIILLLFFIMKFWMSAVATTMPIPSGAFMPVFILGAAFGRLVGEVMATLFPHGIVFDGILYRIIPGGYAVIGAAALTGAVTHTVSTAVICFELTGQISHILPMMVAVILANMVAQGLQPSLYDSIIQVKKLPYLPELGFGHMSQYNIFVEDIMVRKVKFISSQSTYREVKHLLDSFSLKTIPLVDSKDSMILLGSIDRVELLALCDWWLSPERRLLMEGPSLQEQNPCPKSSWDSFAFVDEEEDEERNKGSPVQEERNGPVPPPKPQDPSSIHTAPATEKGPLQSVRRTLRNLFTSKSRQSEKELQEPCPPPLSDTMTSDEIKAWEEAEMDKPMEIDEIRIDPSPFQLVERTSLHKTHTLFSLLGLSHAYVTSIGKLVGVVALKELQKAIEGSTRSGVRLRPPLASFRDISKHKSVPKPPPSSSSAPSSPISTSPPLSQIIPEPPLSLTPDHNQHRNNHHHNHHEQETEVWIEGVPKEVEGCSNSIRCSSTSTSGSGICCNNYNGSLLRLLVFLFERLDDTRGDIESGDGVKEHGSGSKDAVGFRFRFLPHRLYNASNHTNTYLMGLYLRSPPQMLELTLLLQCKLSLVLLKEPAAGETTPEGWLVIGSQASEEDRQYRPCETLARPVVPNGPSDGVPQLCHSIMWATRPWAMAVGLVTLSFIDRVTPTASLRVAGVAGQQQTHIDRDTHTHQTHTHIHKLSKHLLAL</sequence>
<dbReference type="STRING" id="33528.ENSGAFP00000004637"/>
<evidence type="ECO:0000256" key="12">
    <source>
        <dbReference type="ARBA" id="ARBA00023303"/>
    </source>
</evidence>
<feature type="transmembrane region" description="Helical" evidence="14">
    <location>
        <begin position="120"/>
        <end position="149"/>
    </location>
</feature>
<keyword evidence="5" id="KW-0851">Voltage-gated channel</keyword>
<evidence type="ECO:0000256" key="13">
    <source>
        <dbReference type="SAM" id="MobiDB-lite"/>
    </source>
</evidence>
<feature type="compositionally biased region" description="Low complexity" evidence="13">
    <location>
        <begin position="1058"/>
        <end position="1076"/>
    </location>
</feature>
<evidence type="ECO:0000256" key="11">
    <source>
        <dbReference type="ARBA" id="ARBA00023214"/>
    </source>
</evidence>
<keyword evidence="12" id="KW-0407">Ion channel</keyword>
<feature type="transmembrane region" description="Helical" evidence="14">
    <location>
        <begin position="443"/>
        <end position="467"/>
    </location>
</feature>
<comment type="caution">
    <text evidence="15">The sequence shown here is derived from an EMBL/GenBank/DDBJ whole genome shotgun (WGS) entry which is preliminary data.</text>
</comment>
<dbReference type="PANTHER" id="PTHR45720">
    <property type="entry name" value="CHLORIDE CHANNEL PROTEIN 2"/>
    <property type="match status" value="1"/>
</dbReference>
<keyword evidence="9 14" id="KW-0472">Membrane</keyword>
<dbReference type="InterPro" id="IPR046342">
    <property type="entry name" value="CBS_dom_sf"/>
</dbReference>
<evidence type="ECO:0000256" key="1">
    <source>
        <dbReference type="ARBA" id="ARBA00004141"/>
    </source>
</evidence>
<feature type="compositionally biased region" description="Basic and acidic residues" evidence="13">
    <location>
        <begin position="881"/>
        <end position="893"/>
    </location>
</feature>
<dbReference type="FunFam" id="1.10.3080.10:FF:000003">
    <property type="entry name" value="Chloride channel 2"/>
    <property type="match status" value="1"/>
</dbReference>
<accession>A0A315WD71</accession>
<evidence type="ECO:0000313" key="16">
    <source>
        <dbReference type="Proteomes" id="UP000250572"/>
    </source>
</evidence>
<reference evidence="15 16" key="1">
    <citation type="journal article" date="2018" name="G3 (Bethesda)">
        <title>A High-Quality Reference Genome for the Invasive Mosquitofish Gambusia affinis Using a Chicago Library.</title>
        <authorList>
            <person name="Hoffberg S.L."/>
            <person name="Troendle N.J."/>
            <person name="Glenn T.C."/>
            <person name="Mahmud O."/>
            <person name="Louha S."/>
            <person name="Chalopin D."/>
            <person name="Bennetzen J.L."/>
            <person name="Mauricio R."/>
        </authorList>
    </citation>
    <scope>NUCLEOTIDE SEQUENCE [LARGE SCALE GENOMIC DNA]</scope>
    <source>
        <strain evidence="15">NE01/NJP1002.9</strain>
        <tissue evidence="15">Muscle</tissue>
    </source>
</reference>
<feature type="transmembrane region" description="Helical" evidence="14">
    <location>
        <begin position="92"/>
        <end position="108"/>
    </location>
</feature>
<keyword evidence="7" id="KW-0406">Ion transport</keyword>
<dbReference type="PRINTS" id="PR00762">
    <property type="entry name" value="CLCHANNEL"/>
</dbReference>
<feature type="transmembrane region" description="Helical" evidence="14">
    <location>
        <begin position="295"/>
        <end position="317"/>
    </location>
</feature>
<feature type="compositionally biased region" description="Basic residues" evidence="13">
    <location>
        <begin position="210"/>
        <end position="244"/>
    </location>
</feature>
<evidence type="ECO:0000256" key="6">
    <source>
        <dbReference type="ARBA" id="ARBA00022989"/>
    </source>
</evidence>
<keyword evidence="10" id="KW-0869">Chloride channel</keyword>
<keyword evidence="2" id="KW-0813">Transport</keyword>
<evidence type="ECO:0000256" key="3">
    <source>
        <dbReference type="ARBA" id="ARBA00022692"/>
    </source>
</evidence>
<feature type="transmembrane region" description="Helical" evidence="14">
    <location>
        <begin position="412"/>
        <end position="431"/>
    </location>
</feature>
<feature type="transmembrane region" description="Helical" evidence="14">
    <location>
        <begin position="633"/>
        <end position="654"/>
    </location>
</feature>
<keyword evidence="16" id="KW-1185">Reference proteome</keyword>
<dbReference type="InterPro" id="IPR014743">
    <property type="entry name" value="Cl-channel_core"/>
</dbReference>
<dbReference type="Proteomes" id="UP000250572">
    <property type="component" value="Unassembled WGS sequence"/>
</dbReference>
<feature type="transmembrane region" description="Helical" evidence="14">
    <location>
        <begin position="479"/>
        <end position="499"/>
    </location>
</feature>
<dbReference type="Gene3D" id="1.10.3080.10">
    <property type="entry name" value="Clc chloride channel"/>
    <property type="match status" value="1"/>
</dbReference>
<evidence type="ECO:0000256" key="9">
    <source>
        <dbReference type="ARBA" id="ARBA00023136"/>
    </source>
</evidence>
<evidence type="ECO:0000313" key="15">
    <source>
        <dbReference type="EMBL" id="PWA33422.1"/>
    </source>
</evidence>
<keyword evidence="6 14" id="KW-1133">Transmembrane helix</keyword>
<evidence type="ECO:0000256" key="4">
    <source>
        <dbReference type="ARBA" id="ARBA00022737"/>
    </source>
</evidence>
<dbReference type="GO" id="GO:0005886">
    <property type="term" value="C:plasma membrane"/>
    <property type="evidence" value="ECO:0007669"/>
    <property type="project" value="TreeGrafter"/>
</dbReference>
<dbReference type="Pfam" id="PF00654">
    <property type="entry name" value="Voltage_CLC"/>
    <property type="match status" value="1"/>
</dbReference>
<keyword evidence="8" id="KW-0129">CBS domain</keyword>
<comment type="subcellular location">
    <subcellularLocation>
        <location evidence="1">Membrane</location>
        <topology evidence="1">Multi-pass membrane protein</topology>
    </subcellularLocation>
</comment>
<organism evidence="15 16">
    <name type="scientific">Gambusia affinis</name>
    <name type="common">Western mosquitofish</name>
    <name type="synonym">Heterandria affinis</name>
    <dbReference type="NCBI Taxonomy" id="33528"/>
    <lineage>
        <taxon>Eukaryota</taxon>
        <taxon>Metazoa</taxon>
        <taxon>Chordata</taxon>
        <taxon>Craniata</taxon>
        <taxon>Vertebrata</taxon>
        <taxon>Euteleostomi</taxon>
        <taxon>Actinopterygii</taxon>
        <taxon>Neopterygii</taxon>
        <taxon>Teleostei</taxon>
        <taxon>Neoteleostei</taxon>
        <taxon>Acanthomorphata</taxon>
        <taxon>Ovalentaria</taxon>
        <taxon>Atherinomorphae</taxon>
        <taxon>Cyprinodontiformes</taxon>
        <taxon>Poeciliidae</taxon>
        <taxon>Poeciliinae</taxon>
        <taxon>Gambusia</taxon>
    </lineage>
</organism>
<dbReference type="EMBL" id="NHOQ01000064">
    <property type="protein sequence ID" value="PWA33422.1"/>
    <property type="molecule type" value="Genomic_DNA"/>
</dbReference>
<dbReference type="CDD" id="cd03683">
    <property type="entry name" value="ClC_1_like"/>
    <property type="match status" value="1"/>
</dbReference>
<dbReference type="SUPFAM" id="SSF54631">
    <property type="entry name" value="CBS-domain pair"/>
    <property type="match status" value="1"/>
</dbReference>
<feature type="region of interest" description="Disordered" evidence="13">
    <location>
        <begin position="210"/>
        <end position="258"/>
    </location>
</feature>
<evidence type="ECO:0000256" key="8">
    <source>
        <dbReference type="ARBA" id="ARBA00023122"/>
    </source>
</evidence>
<dbReference type="FunFam" id="3.10.580.10:FF:000058">
    <property type="entry name" value="Chloride channel protein"/>
    <property type="match status" value="1"/>
</dbReference>
<evidence type="ECO:0000256" key="7">
    <source>
        <dbReference type="ARBA" id="ARBA00023065"/>
    </source>
</evidence>
<dbReference type="FunFam" id="3.10.580.10:FF:000032">
    <property type="entry name" value="Chloride channel protein"/>
    <property type="match status" value="1"/>
</dbReference>
<dbReference type="InterPro" id="IPR001807">
    <property type="entry name" value="ClC"/>
</dbReference>
<dbReference type="GO" id="GO:0034707">
    <property type="term" value="C:chloride channel complex"/>
    <property type="evidence" value="ECO:0007669"/>
    <property type="project" value="UniProtKB-KW"/>
</dbReference>
<keyword evidence="3 14" id="KW-0812">Transmembrane</keyword>
<evidence type="ECO:0000256" key="10">
    <source>
        <dbReference type="ARBA" id="ARBA00023173"/>
    </source>
</evidence>
<protein>
    <submittedName>
        <fullName evidence="15">Uncharacterized protein</fullName>
    </submittedName>
</protein>
<gene>
    <name evidence="15" type="ORF">CCH79_00014156</name>
</gene>
<feature type="region of interest" description="Disordered" evidence="13">
    <location>
        <begin position="875"/>
        <end position="952"/>
    </location>
</feature>